<evidence type="ECO:0000256" key="1">
    <source>
        <dbReference type="ARBA" id="ARBA00022603"/>
    </source>
</evidence>
<reference evidence="8 9" key="1">
    <citation type="submission" date="2023-10" db="EMBL/GenBank/DDBJ databases">
        <title>Two novel species belonging to the OM43/NOR5 clade.</title>
        <authorList>
            <person name="Park M."/>
        </authorList>
    </citation>
    <scope>NUCLEOTIDE SEQUENCE [LARGE SCALE GENOMIC DNA]</scope>
    <source>
        <strain evidence="8 9">IMCC43200</strain>
    </source>
</reference>
<evidence type="ECO:0000256" key="4">
    <source>
        <dbReference type="ARBA" id="ARBA00022694"/>
    </source>
</evidence>
<keyword evidence="4 5" id="KW-0819">tRNA processing</keyword>
<accession>A0ABZ0I566</accession>
<keyword evidence="2 5" id="KW-0808">Transferase</keyword>
<evidence type="ECO:0000256" key="7">
    <source>
        <dbReference type="PROSITE-ProRule" id="PRU10015"/>
    </source>
</evidence>
<evidence type="ECO:0000313" key="9">
    <source>
        <dbReference type="Proteomes" id="UP001626537"/>
    </source>
</evidence>
<comment type="similarity">
    <text evidence="5">Belongs to the class I-like SAM-binding methyltransferase superfamily. RNA M5U methyltransferase family. TrmA subfamily.</text>
</comment>
<feature type="active site" description="Proton acceptor" evidence="5">
    <location>
        <position position="358"/>
    </location>
</feature>
<comment type="function">
    <text evidence="5">Dual-specificity methyltransferase that catalyzes the formation of 5-methyluridine at position 54 (m5U54) in all tRNAs, and that of position 341 (m5U341) in tmRNA (transfer-mRNA).</text>
</comment>
<feature type="binding site" evidence="5 6">
    <location>
        <position position="299"/>
    </location>
    <ligand>
        <name>S-adenosyl-L-methionine</name>
        <dbReference type="ChEBI" id="CHEBI:59789"/>
    </ligand>
</feature>
<dbReference type="Gene3D" id="3.40.50.150">
    <property type="entry name" value="Vaccinia Virus protein VP39"/>
    <property type="match status" value="1"/>
</dbReference>
<evidence type="ECO:0000256" key="5">
    <source>
        <dbReference type="HAMAP-Rule" id="MF_01011"/>
    </source>
</evidence>
<feature type="binding site" evidence="5 6">
    <location>
        <position position="237"/>
    </location>
    <ligand>
        <name>S-adenosyl-L-methionine</name>
        <dbReference type="ChEBI" id="CHEBI:59789"/>
    </ligand>
</feature>
<dbReference type="InterPro" id="IPR011869">
    <property type="entry name" value="TrmA_MeTrfase"/>
</dbReference>
<dbReference type="PROSITE" id="PS01231">
    <property type="entry name" value="TRMA_2"/>
    <property type="match status" value="1"/>
</dbReference>
<dbReference type="NCBIfam" id="TIGR02143">
    <property type="entry name" value="trmA_only"/>
    <property type="match status" value="1"/>
</dbReference>
<keyword evidence="3 5" id="KW-0949">S-adenosyl-L-methionine</keyword>
<dbReference type="InterPro" id="IPR030390">
    <property type="entry name" value="MeTrfase_TrmA_AS"/>
</dbReference>
<evidence type="ECO:0000256" key="3">
    <source>
        <dbReference type="ARBA" id="ARBA00022691"/>
    </source>
</evidence>
<dbReference type="PROSITE" id="PS01230">
    <property type="entry name" value="TRMA_1"/>
    <property type="match status" value="1"/>
</dbReference>
<dbReference type="InterPro" id="IPR030391">
    <property type="entry name" value="MeTrfase_TrmA_CS"/>
</dbReference>
<dbReference type="CDD" id="cd02440">
    <property type="entry name" value="AdoMet_MTases"/>
    <property type="match status" value="1"/>
</dbReference>
<dbReference type="RefSeq" id="WP_407348824.1">
    <property type="nucleotide sequence ID" value="NZ_CP136864.1"/>
</dbReference>
<feature type="binding site" evidence="5 6">
    <location>
        <position position="188"/>
    </location>
    <ligand>
        <name>S-adenosyl-L-methionine</name>
        <dbReference type="ChEBI" id="CHEBI:59789"/>
    </ligand>
</feature>
<dbReference type="Pfam" id="PF05958">
    <property type="entry name" value="tRNA_U5-meth_tr"/>
    <property type="match status" value="1"/>
</dbReference>
<dbReference type="PANTHER" id="PTHR47790">
    <property type="entry name" value="TRNA/TMRNA (URACIL-C(5))-METHYLTRANSFERASE"/>
    <property type="match status" value="1"/>
</dbReference>
<dbReference type="SUPFAM" id="SSF53335">
    <property type="entry name" value="S-adenosyl-L-methionine-dependent methyltransferases"/>
    <property type="match status" value="1"/>
</dbReference>
<dbReference type="PANTHER" id="PTHR47790:SF2">
    <property type="entry name" value="TRNA_TMRNA (URACIL-C(5))-METHYLTRANSFERASE"/>
    <property type="match status" value="1"/>
</dbReference>
<dbReference type="EMBL" id="CP136864">
    <property type="protein sequence ID" value="WOJ94187.1"/>
    <property type="molecule type" value="Genomic_DNA"/>
</dbReference>
<name>A0ABZ0I566_9GAMM</name>
<feature type="active site" evidence="7">
    <location>
        <position position="324"/>
    </location>
</feature>
<feature type="active site" description="Nucleophile" evidence="5 6">
    <location>
        <position position="324"/>
    </location>
</feature>
<sequence length="366" mass="41965">MNLLPWQTSPENYAELFAQKCARVENDMLSVSLPAAQCFSSPPESYRVRAEFRIWHDEEDLNYVMFDPASPRTPVTITEFAPALTPIRQLMPSLRDYLKSRPTLRRKLFQAEFMASTTGELLVTLIYHRALDDQWEEDGTLLAKEFGVSLVGRSRKQKRVIGTDFINDEFLVNDRRYRYRQYEQSFVQPNAPVNQKMLNWAWQQSAECSGDLLELYCGNGNFTLPLASQYPSVIATELSKSGTRAALENLRENTIENVEVVRLSAEEVSQAMAGVREFRRLASLPKSLNEYDLRTVFVDPPRAGLDSTTLECVRQFETIIYVSCNPETLKENIHALKDTHSAESFALFDQFPYTHHIESAVILRRA</sequence>
<keyword evidence="1 5" id="KW-0489">Methyltransferase</keyword>
<comment type="catalytic activity">
    <reaction evidence="5">
        <text>uridine(54) in tRNA + S-adenosyl-L-methionine = 5-methyluridine(54) in tRNA + S-adenosyl-L-homocysteine + H(+)</text>
        <dbReference type="Rhea" id="RHEA:42712"/>
        <dbReference type="Rhea" id="RHEA-COMP:10167"/>
        <dbReference type="Rhea" id="RHEA-COMP:10193"/>
        <dbReference type="ChEBI" id="CHEBI:15378"/>
        <dbReference type="ChEBI" id="CHEBI:57856"/>
        <dbReference type="ChEBI" id="CHEBI:59789"/>
        <dbReference type="ChEBI" id="CHEBI:65315"/>
        <dbReference type="ChEBI" id="CHEBI:74447"/>
        <dbReference type="EC" id="2.1.1.35"/>
    </reaction>
</comment>
<dbReference type="InterPro" id="IPR010280">
    <property type="entry name" value="U5_MeTrfase_fam"/>
</dbReference>
<evidence type="ECO:0000313" key="8">
    <source>
        <dbReference type="EMBL" id="WOJ94187.1"/>
    </source>
</evidence>
<evidence type="ECO:0000256" key="6">
    <source>
        <dbReference type="PROSITE-ProRule" id="PRU01024"/>
    </source>
</evidence>
<dbReference type="Proteomes" id="UP001626537">
    <property type="component" value="Chromosome"/>
</dbReference>
<dbReference type="InterPro" id="IPR029063">
    <property type="entry name" value="SAM-dependent_MTases_sf"/>
</dbReference>
<evidence type="ECO:0000256" key="2">
    <source>
        <dbReference type="ARBA" id="ARBA00022679"/>
    </source>
</evidence>
<dbReference type="Gene3D" id="2.40.50.1070">
    <property type="match status" value="1"/>
</dbReference>
<dbReference type="GO" id="GO:0030697">
    <property type="term" value="F:tRNA (uracil(54)-C5)-methyltransferase activity, S-adenosyl methionine-dependent"/>
    <property type="evidence" value="ECO:0007669"/>
    <property type="project" value="UniProtKB-EC"/>
</dbReference>
<feature type="binding site" evidence="5 6">
    <location>
        <position position="216"/>
    </location>
    <ligand>
        <name>S-adenosyl-L-methionine</name>
        <dbReference type="ChEBI" id="CHEBI:59789"/>
    </ligand>
</feature>
<dbReference type="PROSITE" id="PS51687">
    <property type="entry name" value="SAM_MT_RNA_M5U"/>
    <property type="match status" value="1"/>
</dbReference>
<dbReference type="GO" id="GO:0032259">
    <property type="term" value="P:methylation"/>
    <property type="evidence" value="ECO:0007669"/>
    <property type="project" value="UniProtKB-KW"/>
</dbReference>
<proteinExistence type="inferred from homology"/>
<gene>
    <name evidence="5 8" type="primary">trmA</name>
    <name evidence="8" type="ORF">R0135_03225</name>
</gene>
<keyword evidence="9" id="KW-1185">Reference proteome</keyword>
<dbReference type="HAMAP" id="MF_01011">
    <property type="entry name" value="RNA_methyltr_TrmA"/>
    <property type="match status" value="1"/>
</dbReference>
<comment type="catalytic activity">
    <reaction evidence="5">
        <text>uridine(341) in tmRNA + S-adenosyl-L-methionine = 5-methyluridine(341) in tmRNA + S-adenosyl-L-homocysteine + H(+)</text>
        <dbReference type="Rhea" id="RHEA:43612"/>
        <dbReference type="Rhea" id="RHEA-COMP:10630"/>
        <dbReference type="Rhea" id="RHEA-COMP:10631"/>
        <dbReference type="ChEBI" id="CHEBI:15378"/>
        <dbReference type="ChEBI" id="CHEBI:57856"/>
        <dbReference type="ChEBI" id="CHEBI:59789"/>
        <dbReference type="ChEBI" id="CHEBI:65315"/>
        <dbReference type="ChEBI" id="CHEBI:74447"/>
    </reaction>
</comment>
<feature type="binding site" evidence="5">
    <location>
        <position position="221"/>
    </location>
    <ligand>
        <name>S-adenosyl-L-methionine</name>
        <dbReference type="ChEBI" id="CHEBI:59789"/>
    </ligand>
</feature>
<organism evidence="8 9">
    <name type="scientific">Congregibacter variabilis</name>
    <dbReference type="NCBI Taxonomy" id="3081200"/>
    <lineage>
        <taxon>Bacteria</taxon>
        <taxon>Pseudomonadati</taxon>
        <taxon>Pseudomonadota</taxon>
        <taxon>Gammaproteobacteria</taxon>
        <taxon>Cellvibrionales</taxon>
        <taxon>Halieaceae</taxon>
        <taxon>Congregibacter</taxon>
    </lineage>
</organism>
<dbReference type="EC" id="2.1.1.35" evidence="5"/>
<protein>
    <recommendedName>
        <fullName evidence="5">tRNA/tmRNA (uracil-C(5))-methyltransferase</fullName>
        <ecNumber evidence="5">2.1.1.35</ecNumber>
    </recommendedName>
    <alternativeName>
        <fullName evidence="5">tRNA (uracil(54)-C(5))-methyltransferase</fullName>
    </alternativeName>
    <alternativeName>
        <fullName evidence="5">tRNA(m5U54)-methyltransferase</fullName>
        <shortName evidence="5">RUMT</shortName>
    </alternativeName>
    <alternativeName>
        <fullName evidence="5">tmRNA (uracil(341)-C(5))-methyltransferase</fullName>
    </alternativeName>
</protein>